<sequence length="31" mass="3568">MGNSNNQCLCPERKCFFTNILRKLVVVVRQG</sequence>
<reference evidence="1" key="2">
    <citation type="journal article" date="2015" name="Fish Shellfish Immunol.">
        <title>Early steps in the European eel (Anguilla anguilla)-Vibrio vulnificus interaction in the gills: Role of the RtxA13 toxin.</title>
        <authorList>
            <person name="Callol A."/>
            <person name="Pajuelo D."/>
            <person name="Ebbesson L."/>
            <person name="Teles M."/>
            <person name="MacKenzie S."/>
            <person name="Amaro C."/>
        </authorList>
    </citation>
    <scope>NUCLEOTIDE SEQUENCE</scope>
</reference>
<evidence type="ECO:0000313" key="1">
    <source>
        <dbReference type="EMBL" id="JAH34813.1"/>
    </source>
</evidence>
<dbReference type="EMBL" id="GBXM01073764">
    <property type="protein sequence ID" value="JAH34813.1"/>
    <property type="molecule type" value="Transcribed_RNA"/>
</dbReference>
<name>A0A0E9S2S9_ANGAN</name>
<protein>
    <submittedName>
        <fullName evidence="1">Uncharacterized protein</fullName>
    </submittedName>
</protein>
<accession>A0A0E9S2S9</accession>
<proteinExistence type="predicted"/>
<organism evidence="1">
    <name type="scientific">Anguilla anguilla</name>
    <name type="common">European freshwater eel</name>
    <name type="synonym">Muraena anguilla</name>
    <dbReference type="NCBI Taxonomy" id="7936"/>
    <lineage>
        <taxon>Eukaryota</taxon>
        <taxon>Metazoa</taxon>
        <taxon>Chordata</taxon>
        <taxon>Craniata</taxon>
        <taxon>Vertebrata</taxon>
        <taxon>Euteleostomi</taxon>
        <taxon>Actinopterygii</taxon>
        <taxon>Neopterygii</taxon>
        <taxon>Teleostei</taxon>
        <taxon>Anguilliformes</taxon>
        <taxon>Anguillidae</taxon>
        <taxon>Anguilla</taxon>
    </lineage>
</organism>
<reference evidence="1" key="1">
    <citation type="submission" date="2014-11" db="EMBL/GenBank/DDBJ databases">
        <authorList>
            <person name="Amaro Gonzalez C."/>
        </authorList>
    </citation>
    <scope>NUCLEOTIDE SEQUENCE</scope>
</reference>
<dbReference type="AlphaFoldDB" id="A0A0E9S2S9"/>